<gene>
    <name evidence="20" type="primary">coxB</name>
    <name evidence="20" type="ORF">FSW04_21615</name>
</gene>
<keyword evidence="3 13" id="KW-0813">Transport</keyword>
<evidence type="ECO:0000256" key="10">
    <source>
        <dbReference type="ARBA" id="ARBA00023008"/>
    </source>
</evidence>
<reference evidence="20 21" key="1">
    <citation type="journal article" date="2018" name="J. Microbiol.">
        <title>Baekduia soli gen. nov., sp. nov., a novel bacterium isolated from the soil of Baekdu Mountain and proposal of a novel family name, Baekduiaceae fam. nov.</title>
        <authorList>
            <person name="An D.S."/>
            <person name="Siddiqi M.Z."/>
            <person name="Kim K.H."/>
            <person name="Yu H.S."/>
            <person name="Im W.T."/>
        </authorList>
    </citation>
    <scope>NUCLEOTIDE SEQUENCE [LARGE SCALE GENOMIC DNA]</scope>
    <source>
        <strain evidence="20 21">BR7-21</strain>
    </source>
</reference>
<feature type="domain" description="Cytochrome oxidase subunit II transmembrane region profile" evidence="19">
    <location>
        <begin position="20"/>
        <end position="118"/>
    </location>
</feature>
<dbReference type="RefSeq" id="WP_146922270.1">
    <property type="nucleotide sequence ID" value="NZ_CP042430.1"/>
</dbReference>
<feature type="domain" description="Cytochrome oxidase subunit II copper A binding" evidence="18">
    <location>
        <begin position="138"/>
        <end position="266"/>
    </location>
</feature>
<comment type="catalytic activity">
    <reaction evidence="14">
        <text>4 Fe(II)-[cytochrome c] + O2 + 8 H(+)(in) = 4 Fe(III)-[cytochrome c] + 2 H2O + 4 H(+)(out)</text>
        <dbReference type="Rhea" id="RHEA:11436"/>
        <dbReference type="Rhea" id="RHEA-COMP:10350"/>
        <dbReference type="Rhea" id="RHEA-COMP:14399"/>
        <dbReference type="ChEBI" id="CHEBI:15377"/>
        <dbReference type="ChEBI" id="CHEBI:15378"/>
        <dbReference type="ChEBI" id="CHEBI:15379"/>
        <dbReference type="ChEBI" id="CHEBI:29033"/>
        <dbReference type="ChEBI" id="CHEBI:29034"/>
        <dbReference type="EC" id="7.1.1.9"/>
    </reaction>
</comment>
<dbReference type="Gene3D" id="1.10.287.90">
    <property type="match status" value="1"/>
</dbReference>
<sequence>MTPRRAIPALLVALAAALVLAPVASAGLLTPEHGGSSNADDINWLYTVTLIVAAIVFLGVEGVLLYSVFKFKARRGAVPAQIRGNTRLEIGWTVGAAVILVILATLTFIKLDDIRNPPDSSATGLQLADSSRRLPPNGKSLNICVNGQQYIWRYTYSADCGDSAKNLGAPFSYEEMVVPVDTTVTLDIKAQDVAHSWWIPELGGKFDAIPGYTNHTWFKIPAKFGAKPGGTIFYGQCAELCGRNHANMIAEVRAVSVAEYQQWLAQRKTDIQDAETKGAAQRKQLESGSTTP</sequence>
<comment type="subcellular location">
    <subcellularLocation>
        <location evidence="13">Cell membrane</location>
        <topology evidence="13">Multi-pass membrane protein</topology>
    </subcellularLocation>
    <subcellularLocation>
        <location evidence="1">Membrane</location>
        <topology evidence="1">Multi-pass membrane protein</topology>
    </subcellularLocation>
</comment>
<keyword evidence="8 13" id="KW-0249">Electron transport</keyword>
<keyword evidence="11 16" id="KW-0472">Membrane</keyword>
<feature type="signal peptide" evidence="17">
    <location>
        <begin position="1"/>
        <end position="26"/>
    </location>
</feature>
<dbReference type="EMBL" id="CP042430">
    <property type="protein sequence ID" value="QEC49905.1"/>
    <property type="molecule type" value="Genomic_DNA"/>
</dbReference>
<evidence type="ECO:0000256" key="7">
    <source>
        <dbReference type="ARBA" id="ARBA00022967"/>
    </source>
</evidence>
<dbReference type="PROSITE" id="PS50857">
    <property type="entry name" value="COX2_CUA"/>
    <property type="match status" value="1"/>
</dbReference>
<feature type="transmembrane region" description="Helical" evidence="16">
    <location>
        <begin position="90"/>
        <end position="109"/>
    </location>
</feature>
<evidence type="ECO:0000256" key="6">
    <source>
        <dbReference type="ARBA" id="ARBA00022723"/>
    </source>
</evidence>
<dbReference type="SUPFAM" id="SSF81464">
    <property type="entry name" value="Cytochrome c oxidase subunit II-like, transmembrane region"/>
    <property type="match status" value="1"/>
</dbReference>
<dbReference type="PROSITE" id="PS50999">
    <property type="entry name" value="COX2_TM"/>
    <property type="match status" value="1"/>
</dbReference>
<evidence type="ECO:0000256" key="15">
    <source>
        <dbReference type="SAM" id="MobiDB-lite"/>
    </source>
</evidence>
<dbReference type="InterPro" id="IPR002429">
    <property type="entry name" value="CcO_II-like_C"/>
</dbReference>
<evidence type="ECO:0000256" key="17">
    <source>
        <dbReference type="SAM" id="SignalP"/>
    </source>
</evidence>
<keyword evidence="5 13" id="KW-0812">Transmembrane</keyword>
<dbReference type="InterPro" id="IPR014222">
    <property type="entry name" value="Cyt_c_oxidase_su2"/>
</dbReference>
<comment type="cofactor">
    <cofactor evidence="14">
        <name>Cu cation</name>
        <dbReference type="ChEBI" id="CHEBI:23378"/>
    </cofactor>
    <text evidence="14">Binds a copper A center.</text>
</comment>
<dbReference type="SUPFAM" id="SSF49503">
    <property type="entry name" value="Cupredoxins"/>
    <property type="match status" value="1"/>
</dbReference>
<feature type="transmembrane region" description="Helical" evidence="16">
    <location>
        <begin position="42"/>
        <end position="69"/>
    </location>
</feature>
<dbReference type="InterPro" id="IPR008972">
    <property type="entry name" value="Cupredoxin"/>
</dbReference>
<evidence type="ECO:0000256" key="4">
    <source>
        <dbReference type="ARBA" id="ARBA00022660"/>
    </source>
</evidence>
<accession>A0A5B8UA40</accession>
<dbReference type="GO" id="GO:0016491">
    <property type="term" value="F:oxidoreductase activity"/>
    <property type="evidence" value="ECO:0007669"/>
    <property type="project" value="UniProtKB-KW"/>
</dbReference>
<dbReference type="EC" id="7.1.1.9" evidence="14"/>
<comment type="function">
    <text evidence="12 14">Subunits I and II form the functional core of the enzyme complex. Electrons originating in cytochrome c are transferred via heme a and Cu(A) to the binuclear center formed by heme a3 and Cu(B).</text>
</comment>
<keyword evidence="17" id="KW-0732">Signal</keyword>
<keyword evidence="21" id="KW-1185">Reference proteome</keyword>
<dbReference type="GO" id="GO:0005886">
    <property type="term" value="C:plasma membrane"/>
    <property type="evidence" value="ECO:0007669"/>
    <property type="project" value="UniProtKB-SubCell"/>
</dbReference>
<dbReference type="PANTHER" id="PTHR22888">
    <property type="entry name" value="CYTOCHROME C OXIDASE, SUBUNIT II"/>
    <property type="match status" value="1"/>
</dbReference>
<dbReference type="InterPro" id="IPR045187">
    <property type="entry name" value="CcO_II"/>
</dbReference>
<evidence type="ECO:0000256" key="5">
    <source>
        <dbReference type="ARBA" id="ARBA00022692"/>
    </source>
</evidence>
<evidence type="ECO:0000256" key="1">
    <source>
        <dbReference type="ARBA" id="ARBA00004141"/>
    </source>
</evidence>
<protein>
    <recommendedName>
        <fullName evidence="14">Cytochrome c oxidase subunit 2</fullName>
        <ecNumber evidence="14">7.1.1.9</ecNumber>
    </recommendedName>
</protein>
<evidence type="ECO:0000313" key="20">
    <source>
        <dbReference type="EMBL" id="QEC49905.1"/>
    </source>
</evidence>
<dbReference type="PANTHER" id="PTHR22888:SF9">
    <property type="entry name" value="CYTOCHROME C OXIDASE SUBUNIT 2"/>
    <property type="match status" value="1"/>
</dbReference>
<feature type="chain" id="PRO_5023138664" description="Cytochrome c oxidase subunit 2" evidence="17">
    <location>
        <begin position="27"/>
        <end position="292"/>
    </location>
</feature>
<dbReference type="GO" id="GO:0005507">
    <property type="term" value="F:copper ion binding"/>
    <property type="evidence" value="ECO:0007669"/>
    <property type="project" value="InterPro"/>
</dbReference>
<evidence type="ECO:0000256" key="16">
    <source>
        <dbReference type="SAM" id="Phobius"/>
    </source>
</evidence>
<evidence type="ECO:0000256" key="14">
    <source>
        <dbReference type="RuleBase" id="RU004024"/>
    </source>
</evidence>
<dbReference type="KEGG" id="bsol:FSW04_21615"/>
<name>A0A5B8UA40_9ACTN</name>
<evidence type="ECO:0000256" key="2">
    <source>
        <dbReference type="ARBA" id="ARBA00007866"/>
    </source>
</evidence>
<evidence type="ECO:0000256" key="3">
    <source>
        <dbReference type="ARBA" id="ARBA00022448"/>
    </source>
</evidence>
<dbReference type="GO" id="GO:0042773">
    <property type="term" value="P:ATP synthesis coupled electron transport"/>
    <property type="evidence" value="ECO:0007669"/>
    <property type="project" value="TreeGrafter"/>
</dbReference>
<evidence type="ECO:0000256" key="12">
    <source>
        <dbReference type="ARBA" id="ARBA00024688"/>
    </source>
</evidence>
<evidence type="ECO:0000256" key="11">
    <source>
        <dbReference type="ARBA" id="ARBA00023136"/>
    </source>
</evidence>
<dbReference type="OrthoDB" id="9781261at2"/>
<dbReference type="Pfam" id="PF02790">
    <property type="entry name" value="COX2_TM"/>
    <property type="match status" value="1"/>
</dbReference>
<dbReference type="PRINTS" id="PR01166">
    <property type="entry name" value="CYCOXIDASEII"/>
</dbReference>
<evidence type="ECO:0000313" key="21">
    <source>
        <dbReference type="Proteomes" id="UP000321805"/>
    </source>
</evidence>
<evidence type="ECO:0000259" key="19">
    <source>
        <dbReference type="PROSITE" id="PS50999"/>
    </source>
</evidence>
<keyword evidence="9 16" id="KW-1133">Transmembrane helix</keyword>
<keyword evidence="20" id="KW-0560">Oxidoreductase</keyword>
<keyword evidence="6 14" id="KW-0479">Metal-binding</keyword>
<dbReference type="Pfam" id="PF00116">
    <property type="entry name" value="COX2"/>
    <property type="match status" value="1"/>
</dbReference>
<keyword evidence="10 14" id="KW-0186">Copper</keyword>
<dbReference type="AlphaFoldDB" id="A0A5B8UA40"/>
<organism evidence="20 21">
    <name type="scientific">Baekduia soli</name>
    <dbReference type="NCBI Taxonomy" id="496014"/>
    <lineage>
        <taxon>Bacteria</taxon>
        <taxon>Bacillati</taxon>
        <taxon>Actinomycetota</taxon>
        <taxon>Thermoleophilia</taxon>
        <taxon>Solirubrobacterales</taxon>
        <taxon>Baekduiaceae</taxon>
        <taxon>Baekduia</taxon>
    </lineage>
</organism>
<proteinExistence type="inferred from homology"/>
<dbReference type="Proteomes" id="UP000321805">
    <property type="component" value="Chromosome"/>
</dbReference>
<dbReference type="Gene3D" id="2.60.40.420">
    <property type="entry name" value="Cupredoxins - blue copper proteins"/>
    <property type="match status" value="1"/>
</dbReference>
<dbReference type="NCBIfam" id="TIGR02866">
    <property type="entry name" value="CoxB"/>
    <property type="match status" value="1"/>
</dbReference>
<dbReference type="InterPro" id="IPR036257">
    <property type="entry name" value="Cyt_c_oxidase_su2_TM_sf"/>
</dbReference>
<keyword evidence="7" id="KW-1278">Translocase</keyword>
<evidence type="ECO:0000256" key="9">
    <source>
        <dbReference type="ARBA" id="ARBA00022989"/>
    </source>
</evidence>
<keyword evidence="4 13" id="KW-0679">Respiratory chain</keyword>
<comment type="similarity">
    <text evidence="2 13">Belongs to the cytochrome c oxidase subunit 2 family.</text>
</comment>
<feature type="region of interest" description="Disordered" evidence="15">
    <location>
        <begin position="273"/>
        <end position="292"/>
    </location>
</feature>
<evidence type="ECO:0000259" key="18">
    <source>
        <dbReference type="PROSITE" id="PS50857"/>
    </source>
</evidence>
<evidence type="ECO:0000256" key="8">
    <source>
        <dbReference type="ARBA" id="ARBA00022982"/>
    </source>
</evidence>
<evidence type="ECO:0000256" key="13">
    <source>
        <dbReference type="RuleBase" id="RU000456"/>
    </source>
</evidence>
<dbReference type="InterPro" id="IPR011759">
    <property type="entry name" value="Cyt_c_oxidase_su2_TM_dom"/>
</dbReference>
<dbReference type="GO" id="GO:0004129">
    <property type="term" value="F:cytochrome-c oxidase activity"/>
    <property type="evidence" value="ECO:0007669"/>
    <property type="project" value="UniProtKB-EC"/>
</dbReference>